<feature type="binding site" evidence="13">
    <location>
        <position position="4"/>
    </location>
    <ligand>
        <name>Ca(2+)</name>
        <dbReference type="ChEBI" id="CHEBI:29108"/>
        <label>1</label>
    </ligand>
</feature>
<dbReference type="PANTHER" id="PTHR31388">
    <property type="entry name" value="PEROXIDASE 72-RELATED"/>
    <property type="match status" value="1"/>
</dbReference>
<dbReference type="InterPro" id="IPR002016">
    <property type="entry name" value="Haem_peroxidase"/>
</dbReference>
<feature type="disulfide bond" evidence="14">
    <location>
        <begin position="133"/>
        <end position="159"/>
    </location>
</feature>
<keyword evidence="7 13" id="KW-0106">Calcium</keyword>
<accession>A0ABD1SHR5</accession>
<dbReference type="PANTHER" id="PTHR31388:SF126">
    <property type="entry name" value="PEROXIDASE"/>
    <property type="match status" value="1"/>
</dbReference>
<keyword evidence="6 13" id="KW-0479">Metal-binding</keyword>
<comment type="cofactor">
    <cofactor evidence="13">
        <name>heme b</name>
        <dbReference type="ChEBI" id="CHEBI:60344"/>
    </cofactor>
    <text evidence="13">Binds 1 heme b (iron(II)-protoporphyrin IX) group per subunit.</text>
</comment>
<dbReference type="InterPro" id="IPR010255">
    <property type="entry name" value="Haem_peroxidase_sf"/>
</dbReference>
<dbReference type="PRINTS" id="PR00458">
    <property type="entry name" value="PEROXIDASE"/>
</dbReference>
<dbReference type="Proteomes" id="UP001604277">
    <property type="component" value="Unassembled WGS sequence"/>
</dbReference>
<dbReference type="InterPro" id="IPR019793">
    <property type="entry name" value="Peroxidases_heam-ligand_BS"/>
</dbReference>
<gene>
    <name evidence="16" type="ORF">Fot_34132</name>
</gene>
<feature type="binding site" evidence="12">
    <location>
        <position position="96"/>
    </location>
    <ligand>
        <name>substrate</name>
    </ligand>
</feature>
<evidence type="ECO:0000256" key="11">
    <source>
        <dbReference type="ARBA" id="ARBA00023180"/>
    </source>
</evidence>
<keyword evidence="17" id="KW-1185">Reference proteome</keyword>
<dbReference type="FunFam" id="1.10.420.10:FF:000001">
    <property type="entry name" value="Peroxidase"/>
    <property type="match status" value="1"/>
</dbReference>
<evidence type="ECO:0000256" key="9">
    <source>
        <dbReference type="ARBA" id="ARBA00023004"/>
    </source>
</evidence>
<dbReference type="InterPro" id="IPR033905">
    <property type="entry name" value="Secretory_peroxidase"/>
</dbReference>
<feature type="binding site" evidence="13">
    <location>
        <position position="179"/>
    </location>
    <ligand>
        <name>Ca(2+)</name>
        <dbReference type="ChEBI" id="CHEBI:29108"/>
        <label>2</label>
    </ligand>
</feature>
<dbReference type="CDD" id="cd00693">
    <property type="entry name" value="secretory_peroxidase"/>
    <property type="match status" value="1"/>
</dbReference>
<keyword evidence="9 13" id="KW-0408">Iron</keyword>
<dbReference type="Pfam" id="PF00141">
    <property type="entry name" value="peroxidase"/>
    <property type="match status" value="1"/>
</dbReference>
<evidence type="ECO:0000256" key="8">
    <source>
        <dbReference type="ARBA" id="ARBA00023002"/>
    </source>
</evidence>
<evidence type="ECO:0000313" key="16">
    <source>
        <dbReference type="EMBL" id="KAL2500284.1"/>
    </source>
</evidence>
<evidence type="ECO:0000256" key="7">
    <source>
        <dbReference type="ARBA" id="ARBA00022837"/>
    </source>
</evidence>
<dbReference type="GO" id="GO:0140825">
    <property type="term" value="F:lactoperoxidase activity"/>
    <property type="evidence" value="ECO:0007669"/>
    <property type="project" value="UniProtKB-EC"/>
</dbReference>
<dbReference type="PROSITE" id="PS50873">
    <property type="entry name" value="PEROXIDASE_4"/>
    <property type="match status" value="1"/>
</dbReference>
<feature type="disulfide bond" evidence="14">
    <location>
        <begin position="54"/>
        <end position="247"/>
    </location>
</feature>
<evidence type="ECO:0000313" key="17">
    <source>
        <dbReference type="Proteomes" id="UP001604277"/>
    </source>
</evidence>
<keyword evidence="11" id="KW-0325">Glycoprotein</keyword>
<evidence type="ECO:0000256" key="12">
    <source>
        <dbReference type="PIRSR" id="PIRSR600823-2"/>
    </source>
</evidence>
<organism evidence="16 17">
    <name type="scientific">Forsythia ovata</name>
    <dbReference type="NCBI Taxonomy" id="205694"/>
    <lineage>
        <taxon>Eukaryota</taxon>
        <taxon>Viridiplantae</taxon>
        <taxon>Streptophyta</taxon>
        <taxon>Embryophyta</taxon>
        <taxon>Tracheophyta</taxon>
        <taxon>Spermatophyta</taxon>
        <taxon>Magnoliopsida</taxon>
        <taxon>eudicotyledons</taxon>
        <taxon>Gunneridae</taxon>
        <taxon>Pentapetalae</taxon>
        <taxon>asterids</taxon>
        <taxon>lamiids</taxon>
        <taxon>Lamiales</taxon>
        <taxon>Oleaceae</taxon>
        <taxon>Forsythieae</taxon>
        <taxon>Forsythia</taxon>
    </lineage>
</organism>
<comment type="similarity">
    <text evidence="2">Belongs to the peroxidase family. Ascorbate peroxidase subfamily.</text>
</comment>
<dbReference type="EMBL" id="JBFOLJ010000010">
    <property type="protein sequence ID" value="KAL2500284.1"/>
    <property type="molecule type" value="Genomic_DNA"/>
</dbReference>
<feature type="binding site" description="axial binding residue" evidence="13">
    <location>
        <position position="126"/>
    </location>
    <ligand>
        <name>heme b</name>
        <dbReference type="ChEBI" id="CHEBI:60344"/>
    </ligand>
    <ligandPart>
        <name>Fe</name>
        <dbReference type="ChEBI" id="CHEBI:18248"/>
    </ligandPart>
</feature>
<keyword evidence="4 16" id="KW-0575">Peroxidase</keyword>
<feature type="binding site" evidence="13">
    <location>
        <position position="127"/>
    </location>
    <ligand>
        <name>Ca(2+)</name>
        <dbReference type="ChEBI" id="CHEBI:29108"/>
        <label>2</label>
    </ligand>
</feature>
<feature type="binding site" evidence="13">
    <location>
        <position position="172"/>
    </location>
    <ligand>
        <name>Ca(2+)</name>
        <dbReference type="ChEBI" id="CHEBI:29108"/>
        <label>2</label>
    </ligand>
</feature>
<feature type="binding site" evidence="13">
    <location>
        <position position="174"/>
    </location>
    <ligand>
        <name>Ca(2+)</name>
        <dbReference type="ChEBI" id="CHEBI:29108"/>
        <label>2</label>
    </ligand>
</feature>
<dbReference type="GO" id="GO:0046872">
    <property type="term" value="F:metal ion binding"/>
    <property type="evidence" value="ECO:0007669"/>
    <property type="project" value="UniProtKB-KW"/>
</dbReference>
<evidence type="ECO:0000256" key="13">
    <source>
        <dbReference type="PIRSR" id="PIRSR600823-3"/>
    </source>
</evidence>
<evidence type="ECO:0000256" key="14">
    <source>
        <dbReference type="PIRSR" id="PIRSR600823-5"/>
    </source>
</evidence>
<keyword evidence="8" id="KW-0560">Oxidoreductase</keyword>
<dbReference type="PRINTS" id="PR00461">
    <property type="entry name" value="PLPEROXIDASE"/>
</dbReference>
<evidence type="ECO:0000256" key="1">
    <source>
        <dbReference type="ARBA" id="ARBA00000189"/>
    </source>
</evidence>
<evidence type="ECO:0000256" key="10">
    <source>
        <dbReference type="ARBA" id="ARBA00023157"/>
    </source>
</evidence>
<feature type="binding site" evidence="13">
    <location>
        <position position="8"/>
    </location>
    <ligand>
        <name>Ca(2+)</name>
        <dbReference type="ChEBI" id="CHEBI:29108"/>
        <label>1</label>
    </ligand>
</feature>
<comment type="caution">
    <text evidence="16">The sequence shown here is derived from an EMBL/GenBank/DDBJ whole genome shotgun (WGS) entry which is preliminary data.</text>
</comment>
<evidence type="ECO:0000256" key="2">
    <source>
        <dbReference type="ARBA" id="ARBA00006873"/>
    </source>
</evidence>
<evidence type="ECO:0000256" key="3">
    <source>
        <dbReference type="ARBA" id="ARBA00012313"/>
    </source>
</evidence>
<dbReference type="Gene3D" id="1.10.520.10">
    <property type="match status" value="1"/>
</dbReference>
<feature type="binding site" evidence="13">
    <location>
        <position position="6"/>
    </location>
    <ligand>
        <name>Ca(2+)</name>
        <dbReference type="ChEBI" id="CHEBI:29108"/>
        <label>1</label>
    </ligand>
</feature>
<evidence type="ECO:0000256" key="4">
    <source>
        <dbReference type="ARBA" id="ARBA00022559"/>
    </source>
</evidence>
<protein>
    <recommendedName>
        <fullName evidence="3">peroxidase</fullName>
        <ecNumber evidence="3">1.11.1.7</ecNumber>
    </recommendedName>
</protein>
<feature type="domain" description="Plant heme peroxidase family profile" evidence="15">
    <location>
        <begin position="4"/>
        <end position="251"/>
    </location>
</feature>
<evidence type="ECO:0000259" key="15">
    <source>
        <dbReference type="PROSITE" id="PS50873"/>
    </source>
</evidence>
<comment type="cofactor">
    <cofactor evidence="13">
        <name>Ca(2+)</name>
        <dbReference type="ChEBI" id="CHEBI:29108"/>
    </cofactor>
    <text evidence="13">Binds 2 calcium ions per subunit.</text>
</comment>
<dbReference type="PROSITE" id="PS00435">
    <property type="entry name" value="PEROXIDASE_1"/>
    <property type="match status" value="1"/>
</dbReference>
<keyword evidence="5" id="KW-0349">Heme</keyword>
<proteinExistence type="inferred from homology"/>
<evidence type="ECO:0000256" key="6">
    <source>
        <dbReference type="ARBA" id="ARBA00022723"/>
    </source>
</evidence>
<name>A0ABD1SHR5_9LAMI</name>
<keyword evidence="10 14" id="KW-1015">Disulfide bond</keyword>
<comment type="catalytic activity">
    <reaction evidence="1">
        <text>2 a phenolic donor + H2O2 = 2 a phenolic radical donor + 2 H2O</text>
        <dbReference type="Rhea" id="RHEA:56136"/>
        <dbReference type="ChEBI" id="CHEBI:15377"/>
        <dbReference type="ChEBI" id="CHEBI:16240"/>
        <dbReference type="ChEBI" id="CHEBI:139520"/>
        <dbReference type="ChEBI" id="CHEBI:139521"/>
        <dbReference type="EC" id="1.11.1.7"/>
    </reaction>
</comment>
<reference evidence="17" key="1">
    <citation type="submission" date="2024-07" db="EMBL/GenBank/DDBJ databases">
        <title>Two chromosome-level genome assemblies of Korean endemic species Abeliophyllum distichum and Forsythia ovata (Oleaceae).</title>
        <authorList>
            <person name="Jang H."/>
        </authorList>
    </citation>
    <scope>NUCLEOTIDE SEQUENCE [LARGE SCALE GENOMIC DNA]</scope>
</reference>
<evidence type="ECO:0000256" key="5">
    <source>
        <dbReference type="ARBA" id="ARBA00022617"/>
    </source>
</evidence>
<dbReference type="SUPFAM" id="SSF48113">
    <property type="entry name" value="Heme-dependent peroxidases"/>
    <property type="match status" value="1"/>
</dbReference>
<dbReference type="InterPro" id="IPR000823">
    <property type="entry name" value="Peroxidase_pln"/>
</dbReference>
<dbReference type="AlphaFoldDB" id="A0ABD1SHR5"/>
<dbReference type="EC" id="1.11.1.7" evidence="3"/>
<dbReference type="Gene3D" id="1.10.420.10">
    <property type="entry name" value="Peroxidase, domain 2"/>
    <property type="match status" value="1"/>
</dbReference>
<feature type="binding site" evidence="13">
    <location>
        <position position="20"/>
    </location>
    <ligand>
        <name>Ca(2+)</name>
        <dbReference type="ChEBI" id="CHEBI:29108"/>
        <label>1</label>
    </ligand>
</feature>
<sequence length="251" mass="27693">MKVGCDGSILLDETPTMKSEKNAAPNNNSTRGFEVIDKIKSEVDKVCGRHVVSCADILAVAARDSVVLLGGPTWKVRLGRRDSTTANNAEANTSIPSPFMDLPALLNSFKNQGLNSKDLVVLSGAHTLGFSQCFLFKDRIHNQTDDIDASFAHRRQINCPREGGDANLATLDQTPTRFDTRYFDNLLSKKGLLISDQALFSGGDTDDLVQKYSANYGEFWKDFRSSMIRMGNIKPLTGERGQIRSNCRKLN</sequence>